<comment type="subcellular location">
    <subcellularLocation>
        <location evidence="1">Membrane</location>
        <topology evidence="1">Multi-pass membrane protein</topology>
    </subcellularLocation>
</comment>
<feature type="compositionally biased region" description="Basic and acidic residues" evidence="6">
    <location>
        <begin position="87"/>
        <end position="96"/>
    </location>
</feature>
<evidence type="ECO:0000256" key="5">
    <source>
        <dbReference type="ARBA" id="ARBA00023136"/>
    </source>
</evidence>
<evidence type="ECO:0000256" key="1">
    <source>
        <dbReference type="ARBA" id="ARBA00004141"/>
    </source>
</evidence>
<feature type="transmembrane region" description="Helical" evidence="7">
    <location>
        <begin position="592"/>
        <end position="611"/>
    </location>
</feature>
<dbReference type="Pfam" id="PF03124">
    <property type="entry name" value="EXS"/>
    <property type="match status" value="1"/>
</dbReference>
<dbReference type="PANTHER" id="PTHR10783:SF103">
    <property type="entry name" value="SOLUTE CARRIER FAMILY 53 MEMBER 1"/>
    <property type="match status" value="1"/>
</dbReference>
<keyword evidence="3 7" id="KW-0812">Transmembrane</keyword>
<dbReference type="Proteomes" id="UP001304243">
    <property type="component" value="Unassembled WGS sequence"/>
</dbReference>
<keyword evidence="5 7" id="KW-0472">Membrane</keyword>
<evidence type="ECO:0000256" key="3">
    <source>
        <dbReference type="ARBA" id="ARBA00022692"/>
    </source>
</evidence>
<dbReference type="EMBL" id="JASEJX010000014">
    <property type="protein sequence ID" value="KAK4515837.1"/>
    <property type="molecule type" value="Genomic_DNA"/>
</dbReference>
<dbReference type="GO" id="GO:0005886">
    <property type="term" value="C:plasma membrane"/>
    <property type="evidence" value="ECO:0007669"/>
    <property type="project" value="TreeGrafter"/>
</dbReference>
<dbReference type="GO" id="GO:0016036">
    <property type="term" value="P:cellular response to phosphate starvation"/>
    <property type="evidence" value="ECO:0007669"/>
    <property type="project" value="TreeGrafter"/>
</dbReference>
<feature type="domain" description="SPX" evidence="9">
    <location>
        <begin position="1"/>
        <end position="278"/>
    </location>
</feature>
<dbReference type="Pfam" id="PF03105">
    <property type="entry name" value="SPX"/>
    <property type="match status" value="2"/>
</dbReference>
<gene>
    <name evidence="10" type="ORF">ATC70_010795</name>
</gene>
<organism evidence="10 11">
    <name type="scientific">Mucor velutinosus</name>
    <dbReference type="NCBI Taxonomy" id="708070"/>
    <lineage>
        <taxon>Eukaryota</taxon>
        <taxon>Fungi</taxon>
        <taxon>Fungi incertae sedis</taxon>
        <taxon>Mucoromycota</taxon>
        <taxon>Mucoromycotina</taxon>
        <taxon>Mucoromycetes</taxon>
        <taxon>Mucorales</taxon>
        <taxon>Mucorineae</taxon>
        <taxon>Mucoraceae</taxon>
        <taxon>Mucor</taxon>
    </lineage>
</organism>
<evidence type="ECO:0000256" key="6">
    <source>
        <dbReference type="SAM" id="MobiDB-lite"/>
    </source>
</evidence>
<feature type="transmembrane region" description="Helical" evidence="7">
    <location>
        <begin position="370"/>
        <end position="392"/>
    </location>
</feature>
<feature type="transmembrane region" description="Helical" evidence="7">
    <location>
        <begin position="446"/>
        <end position="467"/>
    </location>
</feature>
<feature type="compositionally biased region" description="Acidic residues" evidence="6">
    <location>
        <begin position="825"/>
        <end position="844"/>
    </location>
</feature>
<keyword evidence="4 7" id="KW-1133">Transmembrane helix</keyword>
<evidence type="ECO:0000256" key="2">
    <source>
        <dbReference type="ARBA" id="ARBA00009665"/>
    </source>
</evidence>
<feature type="transmembrane region" description="Helical" evidence="7">
    <location>
        <begin position="412"/>
        <end position="434"/>
    </location>
</feature>
<dbReference type="GO" id="GO:0005794">
    <property type="term" value="C:Golgi apparatus"/>
    <property type="evidence" value="ECO:0007669"/>
    <property type="project" value="TreeGrafter"/>
</dbReference>
<feature type="transmembrane region" description="Helical" evidence="7">
    <location>
        <begin position="331"/>
        <end position="349"/>
    </location>
</feature>
<feature type="domain" description="EXS" evidence="8">
    <location>
        <begin position="527"/>
        <end position="717"/>
    </location>
</feature>
<accession>A0AAN7DE92</accession>
<feature type="transmembrane region" description="Helical" evidence="7">
    <location>
        <begin position="632"/>
        <end position="653"/>
    </location>
</feature>
<protein>
    <submittedName>
        <fullName evidence="10">MFS domain-containing protein</fullName>
    </submittedName>
</protein>
<reference evidence="10 11" key="1">
    <citation type="submission" date="2022-11" db="EMBL/GenBank/DDBJ databases">
        <title>Mucor velutinosus strain NIH1002 WGS.</title>
        <authorList>
            <person name="Subramanian P."/>
            <person name="Mullikin J.C."/>
            <person name="Segre J.A."/>
            <person name="Zelazny A.M."/>
        </authorList>
    </citation>
    <scope>NUCLEOTIDE SEQUENCE [LARGE SCALE GENOMIC DNA]</scope>
    <source>
        <strain evidence="10 11">NIH1002</strain>
    </source>
</reference>
<dbReference type="GO" id="GO:0000822">
    <property type="term" value="F:inositol hexakisphosphate binding"/>
    <property type="evidence" value="ECO:0007669"/>
    <property type="project" value="TreeGrafter"/>
</dbReference>
<evidence type="ECO:0000256" key="7">
    <source>
        <dbReference type="SAM" id="Phobius"/>
    </source>
</evidence>
<proteinExistence type="inferred from homology"/>
<evidence type="ECO:0000313" key="10">
    <source>
        <dbReference type="EMBL" id="KAK4515837.1"/>
    </source>
</evidence>
<comment type="caution">
    <text evidence="10">The sequence shown here is derived from an EMBL/GenBank/DDBJ whole genome shotgun (WGS) entry which is preliminary data.</text>
</comment>
<dbReference type="PROSITE" id="PS51380">
    <property type="entry name" value="EXS"/>
    <property type="match status" value="1"/>
</dbReference>
<dbReference type="GeneID" id="89954481"/>
<dbReference type="CDD" id="cd14475">
    <property type="entry name" value="SPX_SYG1_like"/>
    <property type="match status" value="1"/>
</dbReference>
<dbReference type="AlphaFoldDB" id="A0AAN7DE92"/>
<dbReference type="PANTHER" id="PTHR10783">
    <property type="entry name" value="XENOTROPIC AND POLYTROPIC RETROVIRUS RECEPTOR 1-RELATED"/>
    <property type="match status" value="1"/>
</dbReference>
<evidence type="ECO:0000259" key="9">
    <source>
        <dbReference type="PROSITE" id="PS51382"/>
    </source>
</evidence>
<evidence type="ECO:0000259" key="8">
    <source>
        <dbReference type="PROSITE" id="PS51380"/>
    </source>
</evidence>
<evidence type="ECO:0000256" key="4">
    <source>
        <dbReference type="ARBA" id="ARBA00022989"/>
    </source>
</evidence>
<evidence type="ECO:0000313" key="11">
    <source>
        <dbReference type="Proteomes" id="UP001304243"/>
    </source>
</evidence>
<feature type="region of interest" description="Disordered" evidence="6">
    <location>
        <begin position="816"/>
        <end position="850"/>
    </location>
</feature>
<dbReference type="GO" id="GO:0006817">
    <property type="term" value="P:phosphate ion transport"/>
    <property type="evidence" value="ECO:0007669"/>
    <property type="project" value="TreeGrafter"/>
</dbReference>
<comment type="similarity">
    <text evidence="2">Belongs to the SYG1 (TC 2.A.94) family.</text>
</comment>
<name>A0AAN7DE92_9FUNG</name>
<dbReference type="RefSeq" id="XP_064682503.1">
    <property type="nucleotide sequence ID" value="XM_064830001.1"/>
</dbReference>
<dbReference type="InterPro" id="IPR004331">
    <property type="entry name" value="SPX_dom"/>
</dbReference>
<dbReference type="PROSITE" id="PS51382">
    <property type="entry name" value="SPX"/>
    <property type="match status" value="1"/>
</dbReference>
<dbReference type="InterPro" id="IPR004342">
    <property type="entry name" value="EXS_C"/>
</dbReference>
<keyword evidence="11" id="KW-1185">Reference proteome</keyword>
<sequence>MKFAKYLESQSVPEWRKAYISYKGLKKKLKQVERFRKHKERKAAIQLDNVFQELEDSNDNYYWPRHNPSISMRPRSIMSRLSSRFSSRRDDDDRPTSRQASFPSSTTTLSVLDQVLFHASASERHFFDALDFELDKISRFYDEKEKESRLKLDALKVQMQFIAEYGRHLVDIGASQQGVTSPPPEMIGHHRLYNWFRYQDPHTQSYTLSELSPNFDYVGDQRISYNVARNRLKKAFTEYYRSLEFLKSYKTLNETGFQKILKKFDKIAGWKASELYTQTIKKHHWASTSDLDFIIKETENLYINEFADGHRRRGMRKLRAPEKNEEHNSTILRIGIFLGMAIPMLTQAFHLAIDPKTAKQLPNLQTNIQIYACFLLPIFFCLGFSVNLIVWHRSRINYKFIFELDPRHNLDYHQFAELPVIMLLVSSFVMYADFSQWFSPVIPSELCPLILFVMLVAIMLCPFDILYCSARKWLGVAIGRILLSYCFPVEFRDFFIADELNSLSYSIWTSSYFFCAYSWHWTDLGGNCNMSQVWVAPFLASLPPWWRLLQCFRRYRDSNERVHLLNGAKYSSSIMAAIVTGLRRMYPSTSMTIFWIMTCLFNSVYTSTWDIKMDWGLLRPNSKNFLLRDELVFYRWTYYAAVPVNILLRFSWTLSIVKLRMNGQLLGILVALLEAYRRIQWNFFRLENEHLNNCGQYRAIKEIPLPFPLSDTDIKTEGLYSDEEERISILSNKLTKQESHHNSFVPAIMIPVSRHPSTRQSIGHIEPVNRGSFYGRRDFENKHDDTSDIAVGSVNNGKLCRKPSTLDNVLTRIKSMKNSDHSDESEAEFYDDFDYDDDDDFEDYYDGREN</sequence>
<feature type="region of interest" description="Disordered" evidence="6">
    <location>
        <begin position="82"/>
        <end position="105"/>
    </location>
</feature>